<sequence length="52" mass="5700">MTTMTFGNTTMQYRIALDTTTQMFMAYDQADAAKVGYGVTIEQAVAALKKIS</sequence>
<keyword evidence="2" id="KW-1185">Reference proteome</keyword>
<dbReference type="Proteomes" id="UP000674938">
    <property type="component" value="Unassembled WGS sequence"/>
</dbReference>
<reference evidence="1" key="1">
    <citation type="submission" date="2020-12" db="EMBL/GenBank/DDBJ databases">
        <title>Vagococcus allomyrinae sp. nov. and Enterococcus lavae sp. nov., isolated from the larvae of Allomyrina dichotoma.</title>
        <authorList>
            <person name="Lee S.D."/>
        </authorList>
    </citation>
    <scope>NUCLEOTIDE SEQUENCE</scope>
    <source>
        <strain evidence="1">BWB3-3</strain>
    </source>
</reference>
<evidence type="ECO:0000313" key="2">
    <source>
        <dbReference type="Proteomes" id="UP000674938"/>
    </source>
</evidence>
<dbReference type="EMBL" id="JAEEGA010000003">
    <property type="protein sequence ID" value="MBP1040659.1"/>
    <property type="molecule type" value="Genomic_DNA"/>
</dbReference>
<proteinExistence type="predicted"/>
<dbReference type="RefSeq" id="WP_209526124.1">
    <property type="nucleotide sequence ID" value="NZ_JAEEGA010000003.1"/>
</dbReference>
<name>A0A940P901_9ENTE</name>
<gene>
    <name evidence="1" type="ORF">I6N95_06560</name>
</gene>
<protein>
    <submittedName>
        <fullName evidence="1">Uncharacterized protein</fullName>
    </submittedName>
</protein>
<organism evidence="1 2">
    <name type="scientific">Vagococcus allomyrinae</name>
    <dbReference type="NCBI Taxonomy" id="2794353"/>
    <lineage>
        <taxon>Bacteria</taxon>
        <taxon>Bacillati</taxon>
        <taxon>Bacillota</taxon>
        <taxon>Bacilli</taxon>
        <taxon>Lactobacillales</taxon>
        <taxon>Enterococcaceae</taxon>
        <taxon>Vagococcus</taxon>
    </lineage>
</organism>
<dbReference type="AlphaFoldDB" id="A0A940P901"/>
<comment type="caution">
    <text evidence="1">The sequence shown here is derived from an EMBL/GenBank/DDBJ whole genome shotgun (WGS) entry which is preliminary data.</text>
</comment>
<evidence type="ECO:0000313" key="1">
    <source>
        <dbReference type="EMBL" id="MBP1040659.1"/>
    </source>
</evidence>
<accession>A0A940P901</accession>